<sequence>MKIAVEGCVHGHLDDIYATLQHLERVENVKIDLLICCGDFQAIRNEDDMESLACPPKYRSMNSFWKYYAGVERAPYPTIFVGGNHEASNYLWDLYYGGFVAPNIYFLGFAGVVKFGGVRIAGLSGIYKEGDYRKGHFERYPYDPSDLRSVYHVREYDVNKLLQLQGAIDVFVSHDWPRGVVKHAPQRDVEQLLRHKPFFRKEVEQDILGSTPGKELLHKLKPEYWFSAHLHTKFAAVIHHPNKKATKFLALDKCLPRRNFLQVFDVADTDSPLEFTYDDDWLAITRAHHPQMPLSRRPVQWYHVELEPHRVWVRKRLAEKGSTIPTKFIQTAPPYEPNKPGGRVGKSSGHQRNPQTVAFLELLDLPYLLDSEPQSTPWQQQALSQAAADPDEIPLDDEDAEEKAVVPDDIDELEASRDPDEIELPDDENEASL</sequence>
<feature type="compositionally biased region" description="Acidic residues" evidence="13">
    <location>
        <begin position="420"/>
        <end position="433"/>
    </location>
</feature>
<dbReference type="FunFam" id="3.60.21.10:FF:000035">
    <property type="entry name" value="Lariat debranching enzyme"/>
    <property type="match status" value="1"/>
</dbReference>
<dbReference type="InterPro" id="IPR004843">
    <property type="entry name" value="Calcineurin-like_PHP"/>
</dbReference>
<comment type="subcellular location">
    <subcellularLocation>
        <location evidence="4">Nucleus</location>
    </subcellularLocation>
</comment>
<keyword evidence="9" id="KW-0862">Zinc</keyword>
<dbReference type="GeneID" id="112276440"/>
<evidence type="ECO:0000256" key="1">
    <source>
        <dbReference type="ARBA" id="ARBA00001936"/>
    </source>
</evidence>
<evidence type="ECO:0000256" key="5">
    <source>
        <dbReference type="ARBA" id="ARBA00006045"/>
    </source>
</evidence>
<evidence type="ECO:0000259" key="14">
    <source>
        <dbReference type="SMART" id="SM01124"/>
    </source>
</evidence>
<dbReference type="PANTHER" id="PTHR12849">
    <property type="entry name" value="RNA LARIAT DEBRANCHING ENZYME"/>
    <property type="match status" value="1"/>
</dbReference>
<keyword evidence="11" id="KW-0464">Manganese</keyword>
<keyword evidence="8" id="KW-0378">Hydrolase</keyword>
<protein>
    <recommendedName>
        <fullName evidence="14">Lariat debranching enzyme C-terminal domain-containing protein</fullName>
    </recommendedName>
</protein>
<evidence type="ECO:0000256" key="13">
    <source>
        <dbReference type="SAM" id="MobiDB-lite"/>
    </source>
</evidence>
<dbReference type="SMART" id="SM01124">
    <property type="entry name" value="DBR1"/>
    <property type="match status" value="1"/>
</dbReference>
<evidence type="ECO:0000256" key="4">
    <source>
        <dbReference type="ARBA" id="ARBA00004123"/>
    </source>
</evidence>
<dbReference type="Gene3D" id="3.60.21.10">
    <property type="match status" value="1"/>
</dbReference>
<evidence type="ECO:0000256" key="11">
    <source>
        <dbReference type="ARBA" id="ARBA00023211"/>
    </source>
</evidence>
<comment type="cofactor">
    <cofactor evidence="1">
        <name>Mn(2+)</name>
        <dbReference type="ChEBI" id="CHEBI:29035"/>
    </cofactor>
</comment>
<dbReference type="CDD" id="cd00844">
    <property type="entry name" value="MPP_Dbr1_N"/>
    <property type="match status" value="1"/>
</dbReference>
<dbReference type="EMBL" id="ABEU02000024">
    <property type="protein sequence ID" value="PNR28697.1"/>
    <property type="molecule type" value="Genomic_DNA"/>
</dbReference>
<evidence type="ECO:0000256" key="10">
    <source>
        <dbReference type="ARBA" id="ARBA00023004"/>
    </source>
</evidence>
<feature type="compositionally biased region" description="Acidic residues" evidence="13">
    <location>
        <begin position="389"/>
        <end position="401"/>
    </location>
</feature>
<evidence type="ECO:0000313" key="15">
    <source>
        <dbReference type="EMBL" id="PNR28697.1"/>
    </source>
</evidence>
<dbReference type="InterPro" id="IPR041816">
    <property type="entry name" value="Dbr1_N"/>
</dbReference>
<proteinExistence type="inferred from homology"/>
<organism evidence="15">
    <name type="scientific">Physcomitrium patens</name>
    <name type="common">Spreading-leaved earth moss</name>
    <name type="synonym">Physcomitrella patens</name>
    <dbReference type="NCBI Taxonomy" id="3218"/>
    <lineage>
        <taxon>Eukaryota</taxon>
        <taxon>Viridiplantae</taxon>
        <taxon>Streptophyta</taxon>
        <taxon>Embryophyta</taxon>
        <taxon>Bryophyta</taxon>
        <taxon>Bryophytina</taxon>
        <taxon>Bryopsida</taxon>
        <taxon>Funariidae</taxon>
        <taxon>Funariales</taxon>
        <taxon>Funariaceae</taxon>
        <taxon>Physcomitrium</taxon>
    </lineage>
</organism>
<dbReference type="AlphaFoldDB" id="A0A2K1IHD8"/>
<dbReference type="Pfam" id="PF00149">
    <property type="entry name" value="Metallophos"/>
    <property type="match status" value="1"/>
</dbReference>
<dbReference type="GO" id="GO:0046872">
    <property type="term" value="F:metal ion binding"/>
    <property type="evidence" value="ECO:0007669"/>
    <property type="project" value="UniProtKB-KW"/>
</dbReference>
<evidence type="ECO:0000256" key="3">
    <source>
        <dbReference type="ARBA" id="ARBA00001954"/>
    </source>
</evidence>
<dbReference type="InterPro" id="IPR007708">
    <property type="entry name" value="DBR1_C"/>
</dbReference>
<dbReference type="OrthoDB" id="407609at2759"/>
<name>A0A2K1IHD8_PHYPA</name>
<evidence type="ECO:0000256" key="12">
    <source>
        <dbReference type="ARBA" id="ARBA00023242"/>
    </source>
</evidence>
<accession>A0A2K1IHD8</accession>
<dbReference type="GO" id="GO:0000398">
    <property type="term" value="P:mRNA splicing, via spliceosome"/>
    <property type="evidence" value="ECO:0000318"/>
    <property type="project" value="GO_Central"/>
</dbReference>
<evidence type="ECO:0000313" key="17">
    <source>
        <dbReference type="Proteomes" id="UP000006727"/>
    </source>
</evidence>
<keyword evidence="7" id="KW-0479">Metal-binding</keyword>
<comment type="cofactor">
    <cofactor evidence="3">
        <name>Fe(2+)</name>
        <dbReference type="ChEBI" id="CHEBI:29033"/>
    </cofactor>
</comment>
<keyword evidence="10" id="KW-0408">Iron</keyword>
<evidence type="ECO:0000313" key="16">
    <source>
        <dbReference type="EnsemblPlants" id="Pp3c24_19510V3.1"/>
    </source>
</evidence>
<dbReference type="Proteomes" id="UP000006727">
    <property type="component" value="Chromosome 24"/>
</dbReference>
<evidence type="ECO:0000256" key="9">
    <source>
        <dbReference type="ARBA" id="ARBA00022833"/>
    </source>
</evidence>
<dbReference type="EnsemblPlants" id="Pp3c24_19510V3.1">
    <property type="protein sequence ID" value="Pp3c24_19510V3.1"/>
    <property type="gene ID" value="Pp3c24_19510"/>
</dbReference>
<dbReference type="KEGG" id="ppp:112276440"/>
<reference evidence="16" key="3">
    <citation type="submission" date="2020-12" db="UniProtKB">
        <authorList>
            <consortium name="EnsemblPlants"/>
        </authorList>
    </citation>
    <scope>IDENTIFICATION</scope>
</reference>
<keyword evidence="12" id="KW-0539">Nucleus</keyword>
<dbReference type="Gramene" id="Pp3c24_19510V3.1">
    <property type="protein sequence ID" value="Pp3c24_19510V3.1"/>
    <property type="gene ID" value="Pp3c24_19510"/>
</dbReference>
<keyword evidence="17" id="KW-1185">Reference proteome</keyword>
<dbReference type="Pfam" id="PF05011">
    <property type="entry name" value="DBR1"/>
    <property type="match status" value="1"/>
</dbReference>
<dbReference type="PANTHER" id="PTHR12849:SF0">
    <property type="entry name" value="LARIAT DEBRANCHING ENZYME"/>
    <property type="match status" value="1"/>
</dbReference>
<evidence type="ECO:0000256" key="2">
    <source>
        <dbReference type="ARBA" id="ARBA00001947"/>
    </source>
</evidence>
<dbReference type="SUPFAM" id="SSF56300">
    <property type="entry name" value="Metallo-dependent phosphatases"/>
    <property type="match status" value="1"/>
</dbReference>
<feature type="compositionally biased region" description="Polar residues" evidence="13">
    <location>
        <begin position="374"/>
        <end position="384"/>
    </location>
</feature>
<dbReference type="RefSeq" id="XP_024363526.1">
    <property type="nucleotide sequence ID" value="XM_024507758.2"/>
</dbReference>
<comment type="cofactor">
    <cofactor evidence="2">
        <name>Zn(2+)</name>
        <dbReference type="ChEBI" id="CHEBI:29105"/>
    </cofactor>
</comment>
<dbReference type="STRING" id="3218.A0A2K1IHD8"/>
<reference evidence="15 17" key="2">
    <citation type="journal article" date="2018" name="Plant J.">
        <title>The Physcomitrella patens chromosome-scale assembly reveals moss genome structure and evolution.</title>
        <authorList>
            <person name="Lang D."/>
            <person name="Ullrich K.K."/>
            <person name="Murat F."/>
            <person name="Fuchs J."/>
            <person name="Jenkins J."/>
            <person name="Haas F.B."/>
            <person name="Piednoel M."/>
            <person name="Gundlach H."/>
            <person name="Van Bel M."/>
            <person name="Meyberg R."/>
            <person name="Vives C."/>
            <person name="Morata J."/>
            <person name="Symeonidi A."/>
            <person name="Hiss M."/>
            <person name="Muchero W."/>
            <person name="Kamisugi Y."/>
            <person name="Saleh O."/>
            <person name="Blanc G."/>
            <person name="Decker E.L."/>
            <person name="van Gessel N."/>
            <person name="Grimwood J."/>
            <person name="Hayes R.D."/>
            <person name="Graham S.W."/>
            <person name="Gunter L.E."/>
            <person name="McDaniel S.F."/>
            <person name="Hoernstein S.N.W."/>
            <person name="Larsson A."/>
            <person name="Li F.W."/>
            <person name="Perroud P.F."/>
            <person name="Phillips J."/>
            <person name="Ranjan P."/>
            <person name="Rokshar D.S."/>
            <person name="Rothfels C.J."/>
            <person name="Schneider L."/>
            <person name="Shu S."/>
            <person name="Stevenson D.W."/>
            <person name="Thummler F."/>
            <person name="Tillich M."/>
            <person name="Villarreal Aguilar J.C."/>
            <person name="Widiez T."/>
            <person name="Wong G.K."/>
            <person name="Wymore A."/>
            <person name="Zhang Y."/>
            <person name="Zimmer A.D."/>
            <person name="Quatrano R.S."/>
            <person name="Mayer K.F.X."/>
            <person name="Goodstein D."/>
            <person name="Casacuberta J.M."/>
            <person name="Vandepoele K."/>
            <person name="Reski R."/>
            <person name="Cuming A.C."/>
            <person name="Tuskan G.A."/>
            <person name="Maumus F."/>
            <person name="Salse J."/>
            <person name="Schmutz J."/>
            <person name="Rensing S.A."/>
        </authorList>
    </citation>
    <scope>NUCLEOTIDE SEQUENCE [LARGE SCALE GENOMIC DNA]</scope>
    <source>
        <strain evidence="16 17">cv. Gransden 2004</strain>
    </source>
</reference>
<dbReference type="InterPro" id="IPR029052">
    <property type="entry name" value="Metallo-depent_PP-like"/>
</dbReference>
<dbReference type="GO" id="GO:0008419">
    <property type="term" value="F:RNA lariat debranching enzyme activity"/>
    <property type="evidence" value="ECO:0000318"/>
    <property type="project" value="GO_Central"/>
</dbReference>
<dbReference type="GO" id="GO:0005634">
    <property type="term" value="C:nucleus"/>
    <property type="evidence" value="ECO:0000318"/>
    <property type="project" value="GO_Central"/>
</dbReference>
<feature type="region of interest" description="Disordered" evidence="13">
    <location>
        <begin position="328"/>
        <end position="352"/>
    </location>
</feature>
<dbReference type="OMA" id="KWWFSAH"/>
<gene>
    <name evidence="16" type="primary">LOC112276440</name>
    <name evidence="15" type="ORF">PHYPA_029290</name>
</gene>
<evidence type="ECO:0000256" key="8">
    <source>
        <dbReference type="ARBA" id="ARBA00022801"/>
    </source>
</evidence>
<evidence type="ECO:0000256" key="6">
    <source>
        <dbReference type="ARBA" id="ARBA00022664"/>
    </source>
</evidence>
<keyword evidence="6" id="KW-0507">mRNA processing</keyword>
<evidence type="ECO:0000256" key="7">
    <source>
        <dbReference type="ARBA" id="ARBA00022723"/>
    </source>
</evidence>
<dbReference type="Gramene" id="Pp3c24_19510V3.2">
    <property type="protein sequence ID" value="Pp3c24_19510V3.2"/>
    <property type="gene ID" value="Pp3c24_19510"/>
</dbReference>
<dbReference type="PaxDb" id="3218-PP1S101_150V6.1"/>
<dbReference type="FunCoup" id="A0A2K1IHD8">
    <property type="interactions" value="3512"/>
</dbReference>
<reference evidence="15 17" key="1">
    <citation type="journal article" date="2008" name="Science">
        <title>The Physcomitrella genome reveals evolutionary insights into the conquest of land by plants.</title>
        <authorList>
            <person name="Rensing S."/>
            <person name="Lang D."/>
            <person name="Zimmer A."/>
            <person name="Terry A."/>
            <person name="Salamov A."/>
            <person name="Shapiro H."/>
            <person name="Nishiyama T."/>
            <person name="Perroud P.-F."/>
            <person name="Lindquist E."/>
            <person name="Kamisugi Y."/>
            <person name="Tanahashi T."/>
            <person name="Sakakibara K."/>
            <person name="Fujita T."/>
            <person name="Oishi K."/>
            <person name="Shin-I T."/>
            <person name="Kuroki Y."/>
            <person name="Toyoda A."/>
            <person name="Suzuki Y."/>
            <person name="Hashimoto A."/>
            <person name="Yamaguchi K."/>
            <person name="Sugano A."/>
            <person name="Kohara Y."/>
            <person name="Fujiyama A."/>
            <person name="Anterola A."/>
            <person name="Aoki S."/>
            <person name="Ashton N."/>
            <person name="Barbazuk W.B."/>
            <person name="Barker E."/>
            <person name="Bennetzen J."/>
            <person name="Bezanilla M."/>
            <person name="Blankenship R."/>
            <person name="Cho S.H."/>
            <person name="Dutcher S."/>
            <person name="Estelle M."/>
            <person name="Fawcett J.A."/>
            <person name="Gundlach H."/>
            <person name="Hanada K."/>
            <person name="Heyl A."/>
            <person name="Hicks K.A."/>
            <person name="Hugh J."/>
            <person name="Lohr M."/>
            <person name="Mayer K."/>
            <person name="Melkozernov A."/>
            <person name="Murata T."/>
            <person name="Nelson D."/>
            <person name="Pils B."/>
            <person name="Prigge M."/>
            <person name="Reiss B."/>
            <person name="Renner T."/>
            <person name="Rombauts S."/>
            <person name="Rushton P."/>
            <person name="Sanderfoot A."/>
            <person name="Schween G."/>
            <person name="Shiu S.-H."/>
            <person name="Stueber K."/>
            <person name="Theodoulou F.L."/>
            <person name="Tu H."/>
            <person name="Van de Peer Y."/>
            <person name="Verrier P.J."/>
            <person name="Waters E."/>
            <person name="Wood A."/>
            <person name="Yang L."/>
            <person name="Cove D."/>
            <person name="Cuming A."/>
            <person name="Hasebe M."/>
            <person name="Lucas S."/>
            <person name="Mishler D.B."/>
            <person name="Reski R."/>
            <person name="Grigoriev I."/>
            <person name="Quatrano R.S."/>
            <person name="Boore J.L."/>
        </authorList>
    </citation>
    <scope>NUCLEOTIDE SEQUENCE [LARGE SCALE GENOMIC DNA]</scope>
    <source>
        <strain evidence="16 17">cv. Gransden 2004</strain>
    </source>
</reference>
<feature type="domain" description="Lariat debranching enzyme C-terminal" evidence="14">
    <location>
        <begin position="238"/>
        <end position="369"/>
    </location>
</feature>
<comment type="similarity">
    <text evidence="5">Belongs to the lariat debranching enzyme family.</text>
</comment>
<dbReference type="EnsemblPlants" id="Pp3c24_19510V3.2">
    <property type="protein sequence ID" value="Pp3c24_19510V3.2"/>
    <property type="gene ID" value="Pp3c24_19510"/>
</dbReference>
<feature type="region of interest" description="Disordered" evidence="13">
    <location>
        <begin position="371"/>
        <end position="433"/>
    </location>
</feature>